<evidence type="ECO:0000256" key="2">
    <source>
        <dbReference type="ARBA" id="ARBA00007165"/>
    </source>
</evidence>
<dbReference type="GO" id="GO:0005886">
    <property type="term" value="C:plasma membrane"/>
    <property type="evidence" value="ECO:0007669"/>
    <property type="project" value="UniProtKB-SubCell"/>
</dbReference>
<dbReference type="InterPro" id="IPR045214">
    <property type="entry name" value="Surf1/Surf4"/>
</dbReference>
<evidence type="ECO:0000256" key="5">
    <source>
        <dbReference type="ARBA" id="ARBA00023136"/>
    </source>
</evidence>
<dbReference type="InterPro" id="IPR002994">
    <property type="entry name" value="Surf1/Shy1"/>
</dbReference>
<dbReference type="PANTHER" id="PTHR23427:SF2">
    <property type="entry name" value="SURFEIT LOCUS PROTEIN 1"/>
    <property type="match status" value="1"/>
</dbReference>
<evidence type="ECO:0000313" key="7">
    <source>
        <dbReference type="EMBL" id="TYC53480.1"/>
    </source>
</evidence>
<dbReference type="Proteomes" id="UP000389128">
    <property type="component" value="Unassembled WGS sequence"/>
</dbReference>
<evidence type="ECO:0000313" key="8">
    <source>
        <dbReference type="Proteomes" id="UP000389128"/>
    </source>
</evidence>
<accession>A0A6C2CHD4</accession>
<proteinExistence type="inferred from homology"/>
<dbReference type="RefSeq" id="WP_148581091.1">
    <property type="nucleotide sequence ID" value="NZ_SDKK01000027.1"/>
</dbReference>
<feature type="transmembrane region" description="Helical" evidence="6">
    <location>
        <begin position="37"/>
        <end position="56"/>
    </location>
</feature>
<comment type="similarity">
    <text evidence="2 6">Belongs to the SURF1 family.</text>
</comment>
<protein>
    <recommendedName>
        <fullName evidence="6">SURF1-like protein</fullName>
    </recommendedName>
</protein>
<keyword evidence="3 6" id="KW-0812">Transmembrane</keyword>
<evidence type="ECO:0000256" key="3">
    <source>
        <dbReference type="ARBA" id="ARBA00022692"/>
    </source>
</evidence>
<dbReference type="EMBL" id="SDKK01000027">
    <property type="protein sequence ID" value="TYC53480.1"/>
    <property type="molecule type" value="Genomic_DNA"/>
</dbReference>
<keyword evidence="6" id="KW-1003">Cell membrane</keyword>
<keyword evidence="8" id="KW-1185">Reference proteome</keyword>
<dbReference type="Pfam" id="PF02104">
    <property type="entry name" value="SURF1"/>
    <property type="match status" value="1"/>
</dbReference>
<keyword evidence="4 6" id="KW-1133">Transmembrane helix</keyword>
<evidence type="ECO:0000256" key="6">
    <source>
        <dbReference type="RuleBase" id="RU363076"/>
    </source>
</evidence>
<dbReference type="OrthoDB" id="9789940at2"/>
<dbReference type="PROSITE" id="PS50895">
    <property type="entry name" value="SURF1"/>
    <property type="match status" value="1"/>
</dbReference>
<feature type="transmembrane region" description="Helical" evidence="6">
    <location>
        <begin position="242"/>
        <end position="260"/>
    </location>
</feature>
<dbReference type="PANTHER" id="PTHR23427">
    <property type="entry name" value="SURFEIT LOCUS PROTEIN"/>
    <property type="match status" value="1"/>
</dbReference>
<comment type="caution">
    <text evidence="7">The sequence shown here is derived from an EMBL/GenBank/DDBJ whole genome shotgun (WGS) entry which is preliminary data.</text>
</comment>
<comment type="subcellular location">
    <subcellularLocation>
        <location evidence="6">Cell membrane</location>
        <topology evidence="6">Multi-pass membrane protein</topology>
    </subcellularLocation>
    <subcellularLocation>
        <location evidence="1">Membrane</location>
    </subcellularLocation>
</comment>
<gene>
    <name evidence="7" type="ORF">ETQ85_21330</name>
</gene>
<sequence length="263" mass="29076">MSTTANLNSTAHSPNVVRRLCARAGVLTSQRRFRPSVWGGALALVIAAGCIQLGNWQHAKAERKQAAQSLLDQRGVEAPVSLGAARVDAESLRSRPVVVRGRFDTGHQFLLDNRVHREQAGYHVITPLHIDGSDMRVLVNRGWIPALASHSEQPRVYTPSGIVELHGVAIVPGNRFFTLGSEPAGSTWQGVWQNLDLARFASLVTWPVQPVVLQLAPEAPAGFAREWPRPDDRLERHLSYAYQWYGFAASAVLIWFALGWRRA</sequence>
<evidence type="ECO:0000256" key="4">
    <source>
        <dbReference type="ARBA" id="ARBA00022989"/>
    </source>
</evidence>
<name>A0A6C2CHD4_9RHOO</name>
<evidence type="ECO:0000256" key="1">
    <source>
        <dbReference type="ARBA" id="ARBA00004370"/>
    </source>
</evidence>
<dbReference type="AlphaFoldDB" id="A0A6C2CHD4"/>
<dbReference type="CDD" id="cd06662">
    <property type="entry name" value="SURF1"/>
    <property type="match status" value="1"/>
</dbReference>
<organism evidence="7 8">
    <name type="scientific">Zoogloea oleivorans</name>
    <dbReference type="NCBI Taxonomy" id="1552750"/>
    <lineage>
        <taxon>Bacteria</taxon>
        <taxon>Pseudomonadati</taxon>
        <taxon>Pseudomonadota</taxon>
        <taxon>Betaproteobacteria</taxon>
        <taxon>Rhodocyclales</taxon>
        <taxon>Zoogloeaceae</taxon>
        <taxon>Zoogloea</taxon>
    </lineage>
</organism>
<reference evidence="7 8" key="1">
    <citation type="submission" date="2019-01" db="EMBL/GenBank/DDBJ databases">
        <title>Zoogloea oleivorans genome sequencing and assembly.</title>
        <authorList>
            <person name="Tancsics A."/>
            <person name="Farkas M."/>
            <person name="Kriszt B."/>
            <person name="Maroti G."/>
            <person name="Horvath B."/>
        </authorList>
    </citation>
    <scope>NUCLEOTIDE SEQUENCE [LARGE SCALE GENOMIC DNA]</scope>
    <source>
        <strain evidence="7 8">Buc</strain>
    </source>
</reference>
<keyword evidence="5 6" id="KW-0472">Membrane</keyword>